<proteinExistence type="predicted"/>
<feature type="region of interest" description="Disordered" evidence="1">
    <location>
        <begin position="187"/>
        <end position="220"/>
    </location>
</feature>
<evidence type="ECO:0000313" key="3">
    <source>
        <dbReference type="Proteomes" id="UP001194746"/>
    </source>
</evidence>
<sequence>MSPVSPVLPQYPPPVRQPTPPGIPSFGTREAMLYSARLLDRPSSVRSQTPQDTSTEQGRSATYGQAFRRFIGISPPPHPQQQRGLWTRAPDGTAVLGYFPHRHSAHGTNVGGRLETHPFHRRNLPLAAENGMDDNDTAKYGQQLGTSRPVLGQRVSTFADTAQRNWPEAPTINAYMPIFRDRELQRAETPPTVDEPDDPPAAVFAPAPNTPHEQGTTPGDETNTWVQISSIFEPCFCGCLDLRIQRNRDIDSRPGSNDTHTTARSRISNQSTGEPTVADAGGGGPAAQRFSEQCAGIWKSIKRFVAGSLLTVEPMLA</sequence>
<organism evidence="2 3">
    <name type="scientific">Aspergillus nanangensis</name>
    <dbReference type="NCBI Taxonomy" id="2582783"/>
    <lineage>
        <taxon>Eukaryota</taxon>
        <taxon>Fungi</taxon>
        <taxon>Dikarya</taxon>
        <taxon>Ascomycota</taxon>
        <taxon>Pezizomycotina</taxon>
        <taxon>Eurotiomycetes</taxon>
        <taxon>Eurotiomycetidae</taxon>
        <taxon>Eurotiales</taxon>
        <taxon>Aspergillaceae</taxon>
        <taxon>Aspergillus</taxon>
        <taxon>Aspergillus subgen. Circumdati</taxon>
    </lineage>
</organism>
<evidence type="ECO:0000256" key="1">
    <source>
        <dbReference type="SAM" id="MobiDB-lite"/>
    </source>
</evidence>
<feature type="region of interest" description="Disordered" evidence="1">
    <location>
        <begin position="1"/>
        <end position="60"/>
    </location>
</feature>
<dbReference type="AlphaFoldDB" id="A0AAD4GU12"/>
<accession>A0AAD4GU12</accession>
<keyword evidence="3" id="KW-1185">Reference proteome</keyword>
<evidence type="ECO:0000313" key="2">
    <source>
        <dbReference type="EMBL" id="KAF9887998.1"/>
    </source>
</evidence>
<feature type="compositionally biased region" description="Low complexity" evidence="1">
    <location>
        <begin position="200"/>
        <end position="211"/>
    </location>
</feature>
<dbReference type="Proteomes" id="UP001194746">
    <property type="component" value="Unassembled WGS sequence"/>
</dbReference>
<feature type="compositionally biased region" description="Polar residues" evidence="1">
    <location>
        <begin position="44"/>
        <end position="60"/>
    </location>
</feature>
<feature type="compositionally biased region" description="Pro residues" evidence="1">
    <location>
        <begin position="9"/>
        <end position="23"/>
    </location>
</feature>
<name>A0AAD4GU12_ASPNN</name>
<protein>
    <submittedName>
        <fullName evidence="2">Uncharacterized protein</fullName>
    </submittedName>
</protein>
<reference evidence="2" key="2">
    <citation type="submission" date="2020-02" db="EMBL/GenBank/DDBJ databases">
        <authorList>
            <person name="Gilchrist C.L.M."/>
            <person name="Chooi Y.-H."/>
        </authorList>
    </citation>
    <scope>NUCLEOTIDE SEQUENCE</scope>
    <source>
        <strain evidence="2">MST-FP2251</strain>
    </source>
</reference>
<feature type="compositionally biased region" description="Polar residues" evidence="1">
    <location>
        <begin position="254"/>
        <end position="274"/>
    </location>
</feature>
<comment type="caution">
    <text evidence="2">The sequence shown here is derived from an EMBL/GenBank/DDBJ whole genome shotgun (WGS) entry which is preliminary data.</text>
</comment>
<feature type="region of interest" description="Disordered" evidence="1">
    <location>
        <begin position="249"/>
        <end position="288"/>
    </location>
</feature>
<reference evidence="2" key="1">
    <citation type="journal article" date="2019" name="Beilstein J. Org. Chem.">
        <title>Nanangenines: drimane sesquiterpenoids as the dominant metabolite cohort of a novel Australian fungus, Aspergillus nanangensis.</title>
        <authorList>
            <person name="Lacey H.J."/>
            <person name="Gilchrist C.L.M."/>
            <person name="Crombie A."/>
            <person name="Kalaitzis J.A."/>
            <person name="Vuong D."/>
            <person name="Rutledge P.J."/>
            <person name="Turner P."/>
            <person name="Pitt J.I."/>
            <person name="Lacey E."/>
            <person name="Chooi Y.H."/>
            <person name="Piggott A.M."/>
        </authorList>
    </citation>
    <scope>NUCLEOTIDE SEQUENCE</scope>
    <source>
        <strain evidence="2">MST-FP2251</strain>
    </source>
</reference>
<gene>
    <name evidence="2" type="ORF">FE257_009387</name>
</gene>
<dbReference type="EMBL" id="VCAU01000053">
    <property type="protein sequence ID" value="KAF9887998.1"/>
    <property type="molecule type" value="Genomic_DNA"/>
</dbReference>